<organism evidence="5 6">
    <name type="scientific">Pseudonocardia endophytica</name>
    <dbReference type="NCBI Taxonomy" id="401976"/>
    <lineage>
        <taxon>Bacteria</taxon>
        <taxon>Bacillati</taxon>
        <taxon>Actinomycetota</taxon>
        <taxon>Actinomycetes</taxon>
        <taxon>Pseudonocardiales</taxon>
        <taxon>Pseudonocardiaceae</taxon>
        <taxon>Pseudonocardia</taxon>
    </lineage>
</organism>
<dbReference type="RefSeq" id="WP_207908575.1">
    <property type="nucleotide sequence ID" value="NZ_SMFZ01000001.1"/>
</dbReference>
<evidence type="ECO:0000256" key="3">
    <source>
        <dbReference type="ARBA" id="ARBA00023002"/>
    </source>
</evidence>
<keyword evidence="6" id="KW-1185">Reference proteome</keyword>
<dbReference type="InterPro" id="IPR002347">
    <property type="entry name" value="SDR_fam"/>
</dbReference>
<evidence type="ECO:0000313" key="6">
    <source>
        <dbReference type="Proteomes" id="UP000295560"/>
    </source>
</evidence>
<evidence type="ECO:0000313" key="5">
    <source>
        <dbReference type="EMBL" id="TCK25120.1"/>
    </source>
</evidence>
<dbReference type="Gene3D" id="3.40.50.720">
    <property type="entry name" value="NAD(P)-binding Rossmann-like Domain"/>
    <property type="match status" value="1"/>
</dbReference>
<name>A0A4R1HWI3_PSEEN</name>
<comment type="caution">
    <text evidence="5">The sequence shown here is derived from an EMBL/GenBank/DDBJ whole genome shotgun (WGS) entry which is preliminary data.</text>
</comment>
<comment type="similarity">
    <text evidence="1 4">Belongs to the short-chain dehydrogenases/reductases (SDR) family.</text>
</comment>
<dbReference type="GO" id="GO:0016491">
    <property type="term" value="F:oxidoreductase activity"/>
    <property type="evidence" value="ECO:0007669"/>
    <property type="project" value="UniProtKB-KW"/>
</dbReference>
<dbReference type="EMBL" id="SMFZ01000001">
    <property type="protein sequence ID" value="TCK25120.1"/>
    <property type="molecule type" value="Genomic_DNA"/>
</dbReference>
<gene>
    <name evidence="5" type="ORF">EV378_0918</name>
</gene>
<reference evidence="5 6" key="1">
    <citation type="submission" date="2019-03" db="EMBL/GenBank/DDBJ databases">
        <title>Sequencing the genomes of 1000 actinobacteria strains.</title>
        <authorList>
            <person name="Klenk H.-P."/>
        </authorList>
    </citation>
    <scope>NUCLEOTIDE SEQUENCE [LARGE SCALE GENOMIC DNA]</scope>
    <source>
        <strain evidence="5 6">DSM 44969</strain>
    </source>
</reference>
<protein>
    <submittedName>
        <fullName evidence="5">NAD(P)-dependent dehydrogenase (Short-subunit alcohol dehydrogenase family)</fullName>
    </submittedName>
</protein>
<accession>A0A4R1HWI3</accession>
<dbReference type="PRINTS" id="PR00081">
    <property type="entry name" value="GDHRDH"/>
</dbReference>
<dbReference type="PROSITE" id="PS00061">
    <property type="entry name" value="ADH_SHORT"/>
    <property type="match status" value="1"/>
</dbReference>
<dbReference type="Proteomes" id="UP000295560">
    <property type="component" value="Unassembled WGS sequence"/>
</dbReference>
<dbReference type="SUPFAM" id="SSF51735">
    <property type="entry name" value="NAD(P)-binding Rossmann-fold domains"/>
    <property type="match status" value="1"/>
</dbReference>
<evidence type="ECO:0000256" key="2">
    <source>
        <dbReference type="ARBA" id="ARBA00022857"/>
    </source>
</evidence>
<evidence type="ECO:0000256" key="4">
    <source>
        <dbReference type="RuleBase" id="RU000363"/>
    </source>
</evidence>
<evidence type="ECO:0000256" key="1">
    <source>
        <dbReference type="ARBA" id="ARBA00006484"/>
    </source>
</evidence>
<dbReference type="GO" id="GO:0016020">
    <property type="term" value="C:membrane"/>
    <property type="evidence" value="ECO:0007669"/>
    <property type="project" value="TreeGrafter"/>
</dbReference>
<dbReference type="InterPro" id="IPR020904">
    <property type="entry name" value="Sc_DH/Rdtase_CS"/>
</dbReference>
<keyword evidence="3" id="KW-0560">Oxidoreductase</keyword>
<sequence length="281" mass="29255">MTTQTEFLSRHLVPRDAAGEVGLVTGGTRGIGKEAARNLVRAGMTVVLAARGETEGRQAAEELSAEGAGSGRAMFLGLDLADPDSVAAAAADIENRLGRLDVLVNNAATAIPPKPAFEVTAAEMRTVYDINVFAVVSLIEAFLPLLGRSPNGRIVNVSSERGSLGVGEGVIADGMRSWAGVEAPPESMAYRVAFVTQPNMAYSTSKAALNAVTQHFAYQFERTGGRIRVNAAAPGHCATAFNNFTGYRTPGQGARIISALALAGDDAPNGGFYGDEGPTTW</sequence>
<keyword evidence="2" id="KW-0521">NADP</keyword>
<dbReference type="PANTHER" id="PTHR43490:SF99">
    <property type="entry name" value="SHORT-CHAIN DEHYDROGENASE_REDUCTASE"/>
    <property type="match status" value="1"/>
</dbReference>
<dbReference type="InterPro" id="IPR036291">
    <property type="entry name" value="NAD(P)-bd_dom_sf"/>
</dbReference>
<proteinExistence type="inferred from homology"/>
<dbReference type="AlphaFoldDB" id="A0A4R1HWI3"/>
<dbReference type="PANTHER" id="PTHR43490">
    <property type="entry name" value="(+)-NEOMENTHOL DEHYDROGENASE"/>
    <property type="match status" value="1"/>
</dbReference>
<dbReference type="Pfam" id="PF00106">
    <property type="entry name" value="adh_short"/>
    <property type="match status" value="2"/>
</dbReference>
<dbReference type="PRINTS" id="PR00080">
    <property type="entry name" value="SDRFAMILY"/>
</dbReference>